<dbReference type="GeneID" id="25338703"/>
<protein>
    <submittedName>
        <fullName evidence="3">CRAL/TRIO domain-containing protein, putative</fullName>
    </submittedName>
</protein>
<accession>U6M235</accession>
<feature type="region of interest" description="Disordered" evidence="1">
    <location>
        <begin position="435"/>
        <end position="459"/>
    </location>
</feature>
<dbReference type="RefSeq" id="XP_013334704.1">
    <property type="nucleotide sequence ID" value="XM_013479250.1"/>
</dbReference>
<dbReference type="SMART" id="SM00516">
    <property type="entry name" value="SEC14"/>
    <property type="match status" value="1"/>
</dbReference>
<organism evidence="3 4">
    <name type="scientific">Eimeria maxima</name>
    <name type="common">Coccidian parasite</name>
    <dbReference type="NCBI Taxonomy" id="5804"/>
    <lineage>
        <taxon>Eukaryota</taxon>
        <taxon>Sar</taxon>
        <taxon>Alveolata</taxon>
        <taxon>Apicomplexa</taxon>
        <taxon>Conoidasida</taxon>
        <taxon>Coccidia</taxon>
        <taxon>Eucoccidiorida</taxon>
        <taxon>Eimeriorina</taxon>
        <taxon>Eimeriidae</taxon>
        <taxon>Eimeria</taxon>
    </lineage>
</organism>
<dbReference type="Proteomes" id="UP000030763">
    <property type="component" value="Unassembled WGS sequence"/>
</dbReference>
<dbReference type="PROSITE" id="PS50191">
    <property type="entry name" value="CRAL_TRIO"/>
    <property type="match status" value="1"/>
</dbReference>
<dbReference type="EMBL" id="HG719458">
    <property type="protein sequence ID" value="CDJ58056.1"/>
    <property type="molecule type" value="Genomic_DNA"/>
</dbReference>
<keyword evidence="4" id="KW-1185">Reference proteome</keyword>
<feature type="region of interest" description="Disordered" evidence="1">
    <location>
        <begin position="480"/>
        <end position="540"/>
    </location>
</feature>
<dbReference type="OrthoDB" id="7777654at2759"/>
<dbReference type="PANTHER" id="PTHR46818:SF1">
    <property type="entry name" value="CHROMOSOME UNDETERMINED SCAFFOLD_125, WHOLE GENOME SHOTGUN SEQUENCE"/>
    <property type="match status" value="1"/>
</dbReference>
<proteinExistence type="predicted"/>
<reference evidence="3" key="2">
    <citation type="submission" date="2013-10" db="EMBL/GenBank/DDBJ databases">
        <authorList>
            <person name="Aslett M."/>
        </authorList>
    </citation>
    <scope>NUCLEOTIDE SEQUENCE [LARGE SCALE GENOMIC DNA]</scope>
    <source>
        <strain evidence="3">Weybridge</strain>
    </source>
</reference>
<evidence type="ECO:0000313" key="4">
    <source>
        <dbReference type="Proteomes" id="UP000030763"/>
    </source>
</evidence>
<dbReference type="InterPro" id="IPR036865">
    <property type="entry name" value="CRAL-TRIO_dom_sf"/>
</dbReference>
<dbReference type="AlphaFoldDB" id="U6M235"/>
<evidence type="ECO:0000259" key="2">
    <source>
        <dbReference type="PROSITE" id="PS50191"/>
    </source>
</evidence>
<dbReference type="Pfam" id="PF00650">
    <property type="entry name" value="CRAL_TRIO"/>
    <property type="match status" value="1"/>
</dbReference>
<dbReference type="OMA" id="TACCKSC"/>
<dbReference type="PANTHER" id="PTHR46818">
    <property type="entry name" value="DOMAIN-CONTAINING PROTEIN, PUTATIVE-RELATED"/>
    <property type="match status" value="1"/>
</dbReference>
<dbReference type="VEuPathDB" id="ToxoDB:EMWEY_00047170"/>
<dbReference type="CDD" id="cd00170">
    <property type="entry name" value="SEC14"/>
    <property type="match status" value="1"/>
</dbReference>
<feature type="compositionally biased region" description="Polar residues" evidence="1">
    <location>
        <begin position="526"/>
        <end position="535"/>
    </location>
</feature>
<dbReference type="SUPFAM" id="SSF52087">
    <property type="entry name" value="CRAL/TRIO domain"/>
    <property type="match status" value="1"/>
</dbReference>
<feature type="region of interest" description="Disordered" evidence="1">
    <location>
        <begin position="1"/>
        <end position="21"/>
    </location>
</feature>
<reference evidence="3" key="1">
    <citation type="submission" date="2013-10" db="EMBL/GenBank/DDBJ databases">
        <title>Genomic analysis of the causative agents of coccidiosis in chickens.</title>
        <authorList>
            <person name="Reid A.J."/>
            <person name="Blake D."/>
            <person name="Billington K."/>
            <person name="Browne H."/>
            <person name="Dunn M."/>
            <person name="Hung S."/>
            <person name="Kawahara F."/>
            <person name="Miranda-Saavedra D."/>
            <person name="Mourier T."/>
            <person name="Nagra H."/>
            <person name="Otto T.D."/>
            <person name="Rawlings N."/>
            <person name="Sanchez A."/>
            <person name="Sanders M."/>
            <person name="Subramaniam C."/>
            <person name="Tay Y."/>
            <person name="Dear P."/>
            <person name="Doerig C."/>
            <person name="Gruber A."/>
            <person name="Parkinson J."/>
            <person name="Shirley M."/>
            <person name="Wan K.L."/>
            <person name="Berriman M."/>
            <person name="Tomley F."/>
            <person name="Pain A."/>
        </authorList>
    </citation>
    <scope>NUCLEOTIDE SEQUENCE [LARGE SCALE GENOMIC DNA]</scope>
    <source>
        <strain evidence="3">Weybridge</strain>
    </source>
</reference>
<dbReference type="Gene3D" id="3.40.525.10">
    <property type="entry name" value="CRAL-TRIO lipid binding domain"/>
    <property type="match status" value="1"/>
</dbReference>
<sequence>MADAPLSTAPVPACEGSSSTKGANCRMMPGEFAFDRFKELLLSEGPQIPTDQLQDFGWQIPLITSCDPSPFCITKEILSFEPQEDDIYKIFFRDTSKEVRIRQVFLHTALTAQEQQWLKEFRDYCTQENWPIPLFLEPMLLRIIWLAYRKWGDNIIARSFELAKSMVEWRQGFLPLSDKEEELKAMMETGVMYWSGRDRALRPLLIIRLSRLHKNASPEIFKRLTIFCFEWGLRYLMIPGHVETITALFDVRGVPLHQFPISALTDMTSTLTKQYPFRLNRMLIINDSFFVQTVWNIAKQFLTEVQQQKMLFMRSGFEEELLKEYTPWQLEKCYGGTRPEIRTFYPFPVAPGPYSIGSVQEEEPYKNAHRAVDRLTTFGVTWEGDCRMPVQWAPAAKEVFADLQLPCPQSFAGDAATDGDANAVADERCGERCGVYTTDSKSKTDAANEQVKEEPAVTATAEATAAAGADAVVADEIGRNAADEVETPKRELETAAEEAQECQKSEAQDPAAAAGGDTPRGGEDASVSSRVPDTNTEGREELVMEEANKLTAAAPATAEQAVAVPEGVALTEKEKEGRKLPPVEKVGSSKCCSRCKVQ</sequence>
<evidence type="ECO:0000313" key="3">
    <source>
        <dbReference type="EMBL" id="CDJ58056.1"/>
    </source>
</evidence>
<gene>
    <name evidence="3" type="ORF">EMWEY_00047170</name>
</gene>
<evidence type="ECO:0000256" key="1">
    <source>
        <dbReference type="SAM" id="MobiDB-lite"/>
    </source>
</evidence>
<feature type="domain" description="CRAL-TRIO" evidence="2">
    <location>
        <begin position="180"/>
        <end position="342"/>
    </location>
</feature>
<dbReference type="InterPro" id="IPR001251">
    <property type="entry name" value="CRAL-TRIO_dom"/>
</dbReference>
<feature type="compositionally biased region" description="Basic and acidic residues" evidence="1">
    <location>
        <begin position="440"/>
        <end position="455"/>
    </location>
</feature>
<name>U6M235_EIMMA</name>
<feature type="compositionally biased region" description="Basic and acidic residues" evidence="1">
    <location>
        <begin position="480"/>
        <end position="493"/>
    </location>
</feature>